<keyword evidence="8" id="KW-0057">Aromatic amino acid biosynthesis</keyword>
<dbReference type="RefSeq" id="WP_201282245.1">
    <property type="nucleotide sequence ID" value="NZ_CP029554.1"/>
</dbReference>
<evidence type="ECO:0000256" key="8">
    <source>
        <dbReference type="HAMAP-Rule" id="MF_00169"/>
    </source>
</evidence>
<evidence type="ECO:0000313" key="9">
    <source>
        <dbReference type="EMBL" id="MEO9384507.1"/>
    </source>
</evidence>
<feature type="binding site" evidence="8">
    <location>
        <position position="89"/>
    </location>
    <ligand>
        <name>substrate</name>
    </ligand>
</feature>
<dbReference type="InterPro" id="IPR018509">
    <property type="entry name" value="DHquinase_II_CS"/>
</dbReference>
<keyword evidence="8" id="KW-0028">Amino-acid biosynthesis</keyword>
<gene>
    <name evidence="8 9" type="primary">aroQ</name>
    <name evidence="9" type="ORF">ABI908_10390</name>
</gene>
<evidence type="ECO:0000256" key="3">
    <source>
        <dbReference type="ARBA" id="ARBA00004902"/>
    </source>
</evidence>
<dbReference type="HAMAP" id="MF_00169">
    <property type="entry name" value="AroQ"/>
    <property type="match status" value="1"/>
</dbReference>
<dbReference type="NCBIfam" id="TIGR01088">
    <property type="entry name" value="aroQ"/>
    <property type="match status" value="1"/>
</dbReference>
<dbReference type="PIRSF" id="PIRSF001399">
    <property type="entry name" value="DHquinase_II"/>
    <property type="match status" value="1"/>
</dbReference>
<evidence type="ECO:0000256" key="4">
    <source>
        <dbReference type="ARBA" id="ARBA00011037"/>
    </source>
</evidence>
<protein>
    <recommendedName>
        <fullName evidence="6 8">3-dehydroquinate dehydratase</fullName>
        <shortName evidence="8">3-dehydroquinase</shortName>
        <ecNumber evidence="6 8">4.2.1.10</ecNumber>
    </recommendedName>
    <alternativeName>
        <fullName evidence="8">Type II DHQase</fullName>
    </alternativeName>
</protein>
<name>A0ABV0IV06_9NEIS</name>
<evidence type="ECO:0000256" key="5">
    <source>
        <dbReference type="ARBA" id="ARBA00011193"/>
    </source>
</evidence>
<organism evidence="9 10">
    <name type="scientific">Chromobacterium phragmitis</name>
    <dbReference type="NCBI Taxonomy" id="2202141"/>
    <lineage>
        <taxon>Bacteria</taxon>
        <taxon>Pseudomonadati</taxon>
        <taxon>Pseudomonadota</taxon>
        <taxon>Betaproteobacteria</taxon>
        <taxon>Neisseriales</taxon>
        <taxon>Chromobacteriaceae</taxon>
        <taxon>Chromobacterium</taxon>
    </lineage>
</organism>
<dbReference type="EMBL" id="JBDXMI010000001">
    <property type="protein sequence ID" value="MEO9384507.1"/>
    <property type="molecule type" value="Genomic_DNA"/>
</dbReference>
<dbReference type="PANTHER" id="PTHR21272">
    <property type="entry name" value="CATABOLIC 3-DEHYDROQUINASE"/>
    <property type="match status" value="1"/>
</dbReference>
<feature type="active site" description="Proton donor" evidence="8">
    <location>
        <position position="109"/>
    </location>
</feature>
<feature type="active site" description="Proton acceptor" evidence="8">
    <location>
        <position position="31"/>
    </location>
</feature>
<dbReference type="NCBIfam" id="NF003804">
    <property type="entry name" value="PRK05395.1-1"/>
    <property type="match status" value="1"/>
</dbReference>
<dbReference type="InterPro" id="IPR001874">
    <property type="entry name" value="DHquinase_II"/>
</dbReference>
<dbReference type="PANTHER" id="PTHR21272:SF3">
    <property type="entry name" value="CATABOLIC 3-DEHYDROQUINASE"/>
    <property type="match status" value="1"/>
</dbReference>
<dbReference type="NCBIfam" id="NF003807">
    <property type="entry name" value="PRK05395.1-4"/>
    <property type="match status" value="1"/>
</dbReference>
<evidence type="ECO:0000256" key="6">
    <source>
        <dbReference type="ARBA" id="ARBA00012060"/>
    </source>
</evidence>
<evidence type="ECO:0000256" key="7">
    <source>
        <dbReference type="ARBA" id="ARBA00023239"/>
    </source>
</evidence>
<dbReference type="EC" id="4.2.1.10" evidence="6 8"/>
<comment type="pathway">
    <text evidence="3 8">Metabolic intermediate biosynthesis; chorismate biosynthesis; chorismate from D-erythrose 4-phosphate and phosphoenolpyruvate: step 3/7.</text>
</comment>
<comment type="caution">
    <text evidence="9">The sequence shown here is derived from an EMBL/GenBank/DDBJ whole genome shotgun (WGS) entry which is preliminary data.</text>
</comment>
<evidence type="ECO:0000256" key="1">
    <source>
        <dbReference type="ARBA" id="ARBA00001864"/>
    </source>
</evidence>
<comment type="catalytic activity">
    <reaction evidence="1 8">
        <text>3-dehydroquinate = 3-dehydroshikimate + H2O</text>
        <dbReference type="Rhea" id="RHEA:21096"/>
        <dbReference type="ChEBI" id="CHEBI:15377"/>
        <dbReference type="ChEBI" id="CHEBI:16630"/>
        <dbReference type="ChEBI" id="CHEBI:32364"/>
        <dbReference type="EC" id="4.2.1.10"/>
    </reaction>
</comment>
<evidence type="ECO:0000256" key="2">
    <source>
        <dbReference type="ARBA" id="ARBA00003924"/>
    </source>
</evidence>
<dbReference type="GO" id="GO:0003855">
    <property type="term" value="F:3-dehydroquinate dehydratase activity"/>
    <property type="evidence" value="ECO:0007669"/>
    <property type="project" value="UniProtKB-EC"/>
</dbReference>
<dbReference type="NCBIfam" id="NF003805">
    <property type="entry name" value="PRK05395.1-2"/>
    <property type="match status" value="1"/>
</dbReference>
<accession>A0ABV0IV06</accession>
<comment type="subunit">
    <text evidence="5 8">Homododecamer.</text>
</comment>
<dbReference type="Proteomes" id="UP001462502">
    <property type="component" value="Unassembled WGS sequence"/>
</dbReference>
<dbReference type="Gene3D" id="3.40.50.9100">
    <property type="entry name" value="Dehydroquinase, class II"/>
    <property type="match status" value="1"/>
</dbReference>
<comment type="similarity">
    <text evidence="4 8">Belongs to the type-II 3-dehydroquinase family.</text>
</comment>
<sequence length="157" mass="17171">MKNRSLALSQSILVLHGPNLNLLGVREPQHYGRDTLDDINRRLAQQAKTAGFSLSALQSNAEHILIERIHQCLDDGTAFILINPAAFTHTSVALRDALAAVKVPFIEVHLSNVHAREPFRQHSYFSDLALGVICGLGAHGYELALAHAVRHLSSARA</sequence>
<comment type="function">
    <text evidence="2 8">Catalyzes a trans-dehydration via an enolate intermediate.</text>
</comment>
<feature type="site" description="Transition state stabilizer" evidence="8">
    <location>
        <position position="26"/>
    </location>
</feature>
<feature type="binding site" evidence="8">
    <location>
        <position position="96"/>
    </location>
    <ligand>
        <name>substrate</name>
    </ligand>
</feature>
<dbReference type="SUPFAM" id="SSF52304">
    <property type="entry name" value="Type II 3-dehydroquinate dehydratase"/>
    <property type="match status" value="1"/>
</dbReference>
<dbReference type="InterPro" id="IPR036441">
    <property type="entry name" value="DHquinase_II_sf"/>
</dbReference>
<evidence type="ECO:0000313" key="10">
    <source>
        <dbReference type="Proteomes" id="UP001462502"/>
    </source>
</evidence>
<proteinExistence type="inferred from homology"/>
<feature type="binding site" evidence="8">
    <location>
        <position position="120"/>
    </location>
    <ligand>
        <name>substrate</name>
    </ligand>
</feature>
<dbReference type="PROSITE" id="PS01029">
    <property type="entry name" value="DEHYDROQUINASE_II"/>
    <property type="match status" value="1"/>
</dbReference>
<dbReference type="Pfam" id="PF01220">
    <property type="entry name" value="DHquinase_II"/>
    <property type="match status" value="1"/>
</dbReference>
<dbReference type="CDD" id="cd00466">
    <property type="entry name" value="DHQase_II"/>
    <property type="match status" value="1"/>
</dbReference>
<dbReference type="NCBIfam" id="NF003806">
    <property type="entry name" value="PRK05395.1-3"/>
    <property type="match status" value="1"/>
</dbReference>
<feature type="binding site" evidence="8">
    <location>
        <begin position="110"/>
        <end position="111"/>
    </location>
    <ligand>
        <name>substrate</name>
    </ligand>
</feature>
<keyword evidence="10" id="KW-1185">Reference proteome</keyword>
<feature type="binding site" evidence="8">
    <location>
        <position position="83"/>
    </location>
    <ligand>
        <name>substrate</name>
    </ligand>
</feature>
<keyword evidence="7 8" id="KW-0456">Lyase</keyword>
<reference evidence="9 10" key="1">
    <citation type="submission" date="2024-05" db="EMBL/GenBank/DDBJ databases">
        <authorList>
            <person name="De Oliveira J.P."/>
            <person name="Noriler S.A."/>
            <person name="De Oliveira A.G."/>
            <person name="Sipoli D.S."/>
        </authorList>
    </citation>
    <scope>NUCLEOTIDE SEQUENCE [LARGE SCALE GENOMIC DNA]</scope>
    <source>
        <strain evidence="9 10">LABIM192</strain>
    </source>
</reference>